<dbReference type="Pfam" id="PF00106">
    <property type="entry name" value="adh_short"/>
    <property type="match status" value="1"/>
</dbReference>
<dbReference type="PROSITE" id="PS00061">
    <property type="entry name" value="ADH_SHORT"/>
    <property type="match status" value="1"/>
</dbReference>
<dbReference type="GO" id="GO:0005737">
    <property type="term" value="C:cytoplasm"/>
    <property type="evidence" value="ECO:0007669"/>
    <property type="project" value="TreeGrafter"/>
</dbReference>
<dbReference type="PRINTS" id="PR00081">
    <property type="entry name" value="GDHRDH"/>
</dbReference>
<keyword evidence="3" id="KW-0560">Oxidoreductase</keyword>
<name>A0AA97NTD8_PYRO3</name>
<dbReference type="Proteomes" id="UP000011086">
    <property type="component" value="Unassembled WGS sequence"/>
</dbReference>
<organism evidence="4">
    <name type="scientific">Pyricularia oryzae (strain Y34)</name>
    <name type="common">Rice blast fungus</name>
    <name type="synonym">Magnaporthe oryzae</name>
    <dbReference type="NCBI Taxonomy" id="1143189"/>
    <lineage>
        <taxon>Eukaryota</taxon>
        <taxon>Fungi</taxon>
        <taxon>Dikarya</taxon>
        <taxon>Ascomycota</taxon>
        <taxon>Pezizomycotina</taxon>
        <taxon>Sordariomycetes</taxon>
        <taxon>Sordariomycetidae</taxon>
        <taxon>Magnaporthales</taxon>
        <taxon>Pyriculariaceae</taxon>
        <taxon>Pyricularia</taxon>
    </lineage>
</organism>
<evidence type="ECO:0000256" key="3">
    <source>
        <dbReference type="ARBA" id="ARBA00023002"/>
    </source>
</evidence>
<accession>A0AA97NTD8</accession>
<dbReference type="EMBL" id="JH793262">
    <property type="protein sequence ID" value="ELQ36010.1"/>
    <property type="molecule type" value="Genomic_DNA"/>
</dbReference>
<dbReference type="InterPro" id="IPR036291">
    <property type="entry name" value="NAD(P)-bd_dom_sf"/>
</dbReference>
<reference evidence="4" key="1">
    <citation type="journal article" date="2012" name="PLoS Genet.">
        <title>Comparative analysis of the genomes of two field isolates of the rice blast fungus Magnaporthe oryzae.</title>
        <authorList>
            <person name="Xue M."/>
            <person name="Yang J."/>
            <person name="Li Z."/>
            <person name="Hu S."/>
            <person name="Yao N."/>
            <person name="Dean R.A."/>
            <person name="Zhao W."/>
            <person name="Shen M."/>
            <person name="Zhang H."/>
            <person name="Li C."/>
            <person name="Liu L."/>
            <person name="Cao L."/>
            <person name="Xu X."/>
            <person name="Xing Y."/>
            <person name="Hsiang T."/>
            <person name="Zhang Z."/>
            <person name="Xu J.R."/>
            <person name="Peng Y.L."/>
        </authorList>
    </citation>
    <scope>NUCLEOTIDE SEQUENCE</scope>
    <source>
        <strain evidence="4">Y34</strain>
    </source>
</reference>
<dbReference type="Gene3D" id="3.40.50.720">
    <property type="entry name" value="NAD(P)-binding Rossmann-like Domain"/>
    <property type="match status" value="1"/>
</dbReference>
<evidence type="ECO:0000256" key="2">
    <source>
        <dbReference type="ARBA" id="ARBA00022857"/>
    </source>
</evidence>
<dbReference type="AlphaFoldDB" id="A0AA97NTD8"/>
<dbReference type="GO" id="GO:0016491">
    <property type="term" value="F:oxidoreductase activity"/>
    <property type="evidence" value="ECO:0007669"/>
    <property type="project" value="UniProtKB-KW"/>
</dbReference>
<proteinExistence type="inferred from homology"/>
<dbReference type="SUPFAM" id="SSF51735">
    <property type="entry name" value="NAD(P)-binding Rossmann-fold domains"/>
    <property type="match status" value="1"/>
</dbReference>
<dbReference type="PANTHER" id="PTHR44229">
    <property type="entry name" value="15-HYDROXYPROSTAGLANDIN DEHYDROGENASE [NAD(+)]"/>
    <property type="match status" value="1"/>
</dbReference>
<dbReference type="PANTHER" id="PTHR44229:SF4">
    <property type="entry name" value="15-HYDROXYPROSTAGLANDIN DEHYDROGENASE [NAD(+)]"/>
    <property type="match status" value="1"/>
</dbReference>
<evidence type="ECO:0000256" key="1">
    <source>
        <dbReference type="ARBA" id="ARBA00006484"/>
    </source>
</evidence>
<gene>
    <name evidence="4" type="ORF">OOU_Y34scaffold00672g28</name>
</gene>
<evidence type="ECO:0000313" key="4">
    <source>
        <dbReference type="EMBL" id="ELQ36010.1"/>
    </source>
</evidence>
<dbReference type="InterPro" id="IPR020904">
    <property type="entry name" value="Sc_DH/Rdtase_CS"/>
</dbReference>
<dbReference type="InterPro" id="IPR002347">
    <property type="entry name" value="SDR_fam"/>
</dbReference>
<comment type="similarity">
    <text evidence="1">Belongs to the short-chain dehydrogenases/reductases (SDR) family.</text>
</comment>
<sequence>MASPSDGMNGVTNQGKVIYITGGSSGIGLHLAEHLLSKGWRVAISARQAQRGEEAARALDPTGNKVLFVKCDVTSYEQQAAAFLAVWQRWGRLDAFVANAGVTDSESRYNLVGKAEAKVEDVPREPDTACLDTGLKAVVHGTVLAVHYMRHNSPAPGGEILVTGSVFSVYPGPVFPEYAAAKAGSANWVRSMAPVLLGKDNITINEICPGPYNTNIMPDFDKAFLPEHHATKEALLYSYLMFLEDNKHEQTGNVVEVAHDKLIFHPPAPFLGGPASERIGQNHEPWFVGVHGEASGLPGAVLRNHTDEEVAASWKKVADNKAREGDIPPEARIFRQRWHEAIPASTVSIDV</sequence>
<keyword evidence="2" id="KW-0521">NADP</keyword>
<dbReference type="SMR" id="A0AA97NTD8"/>
<protein>
    <submittedName>
        <fullName evidence="4">15-hydroxyprostaglandin dehydrogenase</fullName>
    </submittedName>
</protein>